<dbReference type="EMBL" id="JBBPBK010000002">
    <property type="protein sequence ID" value="KAK9289378.1"/>
    <property type="molecule type" value="Genomic_DNA"/>
</dbReference>
<feature type="region of interest" description="Disordered" evidence="2">
    <location>
        <begin position="85"/>
        <end position="126"/>
    </location>
</feature>
<dbReference type="InterPro" id="IPR019734">
    <property type="entry name" value="TPR_rpt"/>
</dbReference>
<dbReference type="PANTHER" id="PTHR46512">
    <property type="entry name" value="PEPTIDYLPROLYL ISOMERASE"/>
    <property type="match status" value="1"/>
</dbReference>
<evidence type="ECO:0000313" key="3">
    <source>
        <dbReference type="EMBL" id="KAK9289378.1"/>
    </source>
</evidence>
<name>A0AAP0S4Z4_LIQFO</name>
<dbReference type="PANTHER" id="PTHR46512:SF8">
    <property type="entry name" value="PEPTIDYLPROLYL ISOMERASE"/>
    <property type="match status" value="1"/>
</dbReference>
<dbReference type="SUPFAM" id="SSF48452">
    <property type="entry name" value="TPR-like"/>
    <property type="match status" value="1"/>
</dbReference>
<dbReference type="Proteomes" id="UP001415857">
    <property type="component" value="Unassembled WGS sequence"/>
</dbReference>
<evidence type="ECO:0000256" key="2">
    <source>
        <dbReference type="SAM" id="MobiDB-lite"/>
    </source>
</evidence>
<feature type="compositionally biased region" description="Basic and acidic residues" evidence="2">
    <location>
        <begin position="85"/>
        <end position="102"/>
    </location>
</feature>
<feature type="compositionally biased region" description="Acidic residues" evidence="2">
    <location>
        <begin position="103"/>
        <end position="115"/>
    </location>
</feature>
<dbReference type="AlphaFoldDB" id="A0AAP0S4Z4"/>
<protein>
    <submittedName>
        <fullName evidence="3">Uncharacterized protein</fullName>
    </submittedName>
</protein>
<evidence type="ECO:0000313" key="4">
    <source>
        <dbReference type="Proteomes" id="UP001415857"/>
    </source>
</evidence>
<dbReference type="InterPro" id="IPR050754">
    <property type="entry name" value="FKBP4/5/8-like"/>
</dbReference>
<organism evidence="3 4">
    <name type="scientific">Liquidambar formosana</name>
    <name type="common">Formosan gum</name>
    <dbReference type="NCBI Taxonomy" id="63359"/>
    <lineage>
        <taxon>Eukaryota</taxon>
        <taxon>Viridiplantae</taxon>
        <taxon>Streptophyta</taxon>
        <taxon>Embryophyta</taxon>
        <taxon>Tracheophyta</taxon>
        <taxon>Spermatophyta</taxon>
        <taxon>Magnoliopsida</taxon>
        <taxon>eudicotyledons</taxon>
        <taxon>Gunneridae</taxon>
        <taxon>Pentapetalae</taxon>
        <taxon>Saxifragales</taxon>
        <taxon>Altingiaceae</taxon>
        <taxon>Liquidambar</taxon>
    </lineage>
</organism>
<sequence>MMQVLDANPAHVKALYRRGMAFMSAGDFEEARSDFKMMMTVDKSSEPDATAALLKLKQKEQEVEKKARKQFKGLFDKKPGEIADVAVEDRDQITGENQKEGDERDSDGDEAEEFHEDAAAPPQMGLFSRFWPTGRRLFTSLGLQRCSIL</sequence>
<dbReference type="PROSITE" id="PS50005">
    <property type="entry name" value="TPR"/>
    <property type="match status" value="1"/>
</dbReference>
<keyword evidence="4" id="KW-1185">Reference proteome</keyword>
<evidence type="ECO:0000256" key="1">
    <source>
        <dbReference type="PROSITE-ProRule" id="PRU00339"/>
    </source>
</evidence>
<reference evidence="3 4" key="1">
    <citation type="journal article" date="2024" name="Plant J.">
        <title>Genome sequences and population genomics reveal climatic adaptation and genomic divergence between two closely related sweetgum species.</title>
        <authorList>
            <person name="Xu W.Q."/>
            <person name="Ren C.Q."/>
            <person name="Zhang X.Y."/>
            <person name="Comes H.P."/>
            <person name="Liu X.H."/>
            <person name="Li Y.G."/>
            <person name="Kettle C.J."/>
            <person name="Jalonen R."/>
            <person name="Gaisberger H."/>
            <person name="Ma Y.Z."/>
            <person name="Qiu Y.X."/>
        </authorList>
    </citation>
    <scope>NUCLEOTIDE SEQUENCE [LARGE SCALE GENOMIC DNA]</scope>
    <source>
        <strain evidence="3">Hangzhou</strain>
    </source>
</reference>
<keyword evidence="1" id="KW-0802">TPR repeat</keyword>
<feature type="repeat" description="TPR" evidence="1">
    <location>
        <begin position="12"/>
        <end position="45"/>
    </location>
</feature>
<proteinExistence type="predicted"/>
<dbReference type="InterPro" id="IPR011990">
    <property type="entry name" value="TPR-like_helical_dom_sf"/>
</dbReference>
<comment type="caution">
    <text evidence="3">The sequence shown here is derived from an EMBL/GenBank/DDBJ whole genome shotgun (WGS) entry which is preliminary data.</text>
</comment>
<dbReference type="Gene3D" id="1.25.40.10">
    <property type="entry name" value="Tetratricopeptide repeat domain"/>
    <property type="match status" value="1"/>
</dbReference>
<gene>
    <name evidence="3" type="ORF">L1049_007533</name>
</gene>
<accession>A0AAP0S4Z4</accession>